<keyword evidence="3 6" id="KW-0238">DNA-binding</keyword>
<dbReference type="InterPro" id="IPR058163">
    <property type="entry name" value="LysR-type_TF_proteobact-type"/>
</dbReference>
<dbReference type="Gene3D" id="3.40.190.290">
    <property type="match status" value="1"/>
</dbReference>
<dbReference type="InterPro" id="IPR000847">
    <property type="entry name" value="LysR_HTH_N"/>
</dbReference>
<evidence type="ECO:0000256" key="1">
    <source>
        <dbReference type="ARBA" id="ARBA00009437"/>
    </source>
</evidence>
<keyword evidence="7" id="KW-1185">Reference proteome</keyword>
<dbReference type="Proteomes" id="UP000243950">
    <property type="component" value="Unassembled WGS sequence"/>
</dbReference>
<comment type="similarity">
    <text evidence="1">Belongs to the LysR transcriptional regulatory family.</text>
</comment>
<evidence type="ECO:0000256" key="3">
    <source>
        <dbReference type="ARBA" id="ARBA00023125"/>
    </source>
</evidence>
<evidence type="ECO:0000256" key="4">
    <source>
        <dbReference type="ARBA" id="ARBA00023163"/>
    </source>
</evidence>
<dbReference type="GO" id="GO:0003700">
    <property type="term" value="F:DNA-binding transcription factor activity"/>
    <property type="evidence" value="ECO:0007669"/>
    <property type="project" value="InterPro"/>
</dbReference>
<keyword evidence="2" id="KW-0805">Transcription regulation</keyword>
<evidence type="ECO:0000256" key="2">
    <source>
        <dbReference type="ARBA" id="ARBA00023015"/>
    </source>
</evidence>
<evidence type="ECO:0000259" key="5">
    <source>
        <dbReference type="PROSITE" id="PS50931"/>
    </source>
</evidence>
<dbReference type="SUPFAM" id="SSF46785">
    <property type="entry name" value="Winged helix' DNA-binding domain"/>
    <property type="match status" value="1"/>
</dbReference>
<dbReference type="SUPFAM" id="SSF53850">
    <property type="entry name" value="Periplasmic binding protein-like II"/>
    <property type="match status" value="1"/>
</dbReference>
<dbReference type="PROSITE" id="PS50931">
    <property type="entry name" value="HTH_LYSR"/>
    <property type="match status" value="1"/>
</dbReference>
<dbReference type="GO" id="GO:0003677">
    <property type="term" value="F:DNA binding"/>
    <property type="evidence" value="ECO:0007669"/>
    <property type="project" value="UniProtKB-KW"/>
</dbReference>
<dbReference type="RefSeq" id="WP_093503209.1">
    <property type="nucleotide sequence ID" value="NZ_BSSG01000004.1"/>
</dbReference>
<evidence type="ECO:0000313" key="7">
    <source>
        <dbReference type="Proteomes" id="UP000243950"/>
    </source>
</evidence>
<dbReference type="PANTHER" id="PTHR30537">
    <property type="entry name" value="HTH-TYPE TRANSCRIPTIONAL REGULATOR"/>
    <property type="match status" value="1"/>
</dbReference>
<sequence length="292" mass="32568">MIAIEDLRLAATLAKADSLSAAARALNVSAPALSMRLRKLEARLGVALANRDARRLSLTLEGERFARESAALLERLDALPDSFRQPDAQLAGPLRLAAPFGYGRKRVAPVLARFARLHPQVQVQLDLREAPWPDRHDSDAVIHIGHVDDSAWAARLLADNQRWLCASPAYLQRHGVPLEPEALAQHRCICIRENDDDVTLWHLRKGSTLRTLRIEPAMLSNDGGVARQWAEQDQGLLLRSQWDVSEAIASQRLLRVLADWTFDGAPINLLVPARQRRTARLQALIDFLVESL</sequence>
<protein>
    <submittedName>
        <fullName evidence="6">DNA-binding transcriptional regulator, LysR family</fullName>
    </submittedName>
</protein>
<dbReference type="InterPro" id="IPR036390">
    <property type="entry name" value="WH_DNA-bd_sf"/>
</dbReference>
<dbReference type="Pfam" id="PF00126">
    <property type="entry name" value="HTH_1"/>
    <property type="match status" value="1"/>
</dbReference>
<feature type="domain" description="HTH lysR-type" evidence="5">
    <location>
        <begin position="1"/>
        <end position="59"/>
    </location>
</feature>
<dbReference type="Gene3D" id="1.10.10.10">
    <property type="entry name" value="Winged helix-like DNA-binding domain superfamily/Winged helix DNA-binding domain"/>
    <property type="match status" value="1"/>
</dbReference>
<dbReference type="EMBL" id="FOMO01000003">
    <property type="protein sequence ID" value="SFD70678.1"/>
    <property type="molecule type" value="Genomic_DNA"/>
</dbReference>
<dbReference type="PRINTS" id="PR00039">
    <property type="entry name" value="HTHLYSR"/>
</dbReference>
<dbReference type="InterPro" id="IPR036388">
    <property type="entry name" value="WH-like_DNA-bd_sf"/>
</dbReference>
<keyword evidence="4" id="KW-0804">Transcription</keyword>
<reference evidence="7" key="1">
    <citation type="submission" date="2016-10" db="EMBL/GenBank/DDBJ databases">
        <authorList>
            <person name="Varghese N."/>
            <person name="Submissions S."/>
        </authorList>
    </citation>
    <scope>NUCLEOTIDE SEQUENCE [LARGE SCALE GENOMIC DNA]</scope>
    <source>
        <strain evidence="7">JCM 2783</strain>
    </source>
</reference>
<dbReference type="AlphaFoldDB" id="A0A1I1UM09"/>
<organism evidence="6 7">
    <name type="scientific">Pseudomonas straminea</name>
    <dbReference type="NCBI Taxonomy" id="47882"/>
    <lineage>
        <taxon>Bacteria</taxon>
        <taxon>Pseudomonadati</taxon>
        <taxon>Pseudomonadota</taxon>
        <taxon>Gammaproteobacteria</taxon>
        <taxon>Pseudomonadales</taxon>
        <taxon>Pseudomonadaceae</taxon>
        <taxon>Phytopseudomonas</taxon>
    </lineage>
</organism>
<dbReference type="InterPro" id="IPR005119">
    <property type="entry name" value="LysR_subst-bd"/>
</dbReference>
<name>A0A1I1UM09_PSEOC</name>
<evidence type="ECO:0000313" key="6">
    <source>
        <dbReference type="EMBL" id="SFD70678.1"/>
    </source>
</evidence>
<accession>A0A1I1UM09</accession>
<dbReference type="PANTHER" id="PTHR30537:SF5">
    <property type="entry name" value="HTH-TYPE TRANSCRIPTIONAL ACTIVATOR TTDR-RELATED"/>
    <property type="match status" value="1"/>
</dbReference>
<dbReference type="Pfam" id="PF03466">
    <property type="entry name" value="LysR_substrate"/>
    <property type="match status" value="1"/>
</dbReference>
<gene>
    <name evidence="6" type="ORF">SAMN05216372_103381</name>
</gene>
<proteinExistence type="inferred from homology"/>